<dbReference type="InterPro" id="IPR008949">
    <property type="entry name" value="Isoprenoid_synthase_dom_sf"/>
</dbReference>
<dbReference type="OrthoDB" id="3349471at2759"/>
<name>A0A9P5Q450_9AGAR</name>
<accession>A0A9P5Q450</accession>
<dbReference type="Gene3D" id="1.10.600.10">
    <property type="entry name" value="Farnesyl Diphosphate Synthase"/>
    <property type="match status" value="1"/>
</dbReference>
<sequence>MAPFTAQSIDTTCAASYFSSLPVKSCQLDAQSTIDEALRTTIQSCTVPNTRERKKAEYRHNNPAGNIFGLCLSMSEKKRLKYAVQFIEFLCIVDDMMEDLPFGEACIEHAILRQALYKKYDENEYAGQVVGGMKMFLRNIRLELADQNVPESQVLLAALDSSLHHRDSVEGEFETLDSYIPYRKTNFDYNFVCSLIRWAMKIPLQLGEKEELLAREYEHVVGIIASLTNDYFSWQMEREQCTDRIRNAVPVLMKEYNLPDEQARTLLKGIIVNEEEKIRRLNVEIDTGKDISENLKNYTSALGLFAAGYSFWCATCPRYSRPQTEEDFATN</sequence>
<dbReference type="SUPFAM" id="SSF48576">
    <property type="entry name" value="Terpenoid synthases"/>
    <property type="match status" value="1"/>
</dbReference>
<keyword evidence="2" id="KW-1185">Reference proteome</keyword>
<comment type="caution">
    <text evidence="1">The sequence shown here is derived from an EMBL/GenBank/DDBJ whole genome shotgun (WGS) entry which is preliminary data.</text>
</comment>
<organism evidence="1 2">
    <name type="scientific">Rhodocollybia butyracea</name>
    <dbReference type="NCBI Taxonomy" id="206335"/>
    <lineage>
        <taxon>Eukaryota</taxon>
        <taxon>Fungi</taxon>
        <taxon>Dikarya</taxon>
        <taxon>Basidiomycota</taxon>
        <taxon>Agaricomycotina</taxon>
        <taxon>Agaricomycetes</taxon>
        <taxon>Agaricomycetidae</taxon>
        <taxon>Agaricales</taxon>
        <taxon>Marasmiineae</taxon>
        <taxon>Omphalotaceae</taxon>
        <taxon>Rhodocollybia</taxon>
    </lineage>
</organism>
<dbReference type="Pfam" id="PF19086">
    <property type="entry name" value="Terpene_syn_C_2"/>
    <property type="match status" value="1"/>
</dbReference>
<protein>
    <submittedName>
        <fullName evidence="1">Isoprenoid synthase domain-containing protein</fullName>
    </submittedName>
</protein>
<dbReference type="AlphaFoldDB" id="A0A9P5Q450"/>
<dbReference type="EMBL" id="JADNRY010000014">
    <property type="protein sequence ID" value="KAF9074287.1"/>
    <property type="molecule type" value="Genomic_DNA"/>
</dbReference>
<proteinExistence type="predicted"/>
<gene>
    <name evidence="1" type="ORF">BDP27DRAFT_1317599</name>
</gene>
<evidence type="ECO:0000313" key="1">
    <source>
        <dbReference type="EMBL" id="KAF9074287.1"/>
    </source>
</evidence>
<dbReference type="Proteomes" id="UP000772434">
    <property type="component" value="Unassembled WGS sequence"/>
</dbReference>
<evidence type="ECO:0000313" key="2">
    <source>
        <dbReference type="Proteomes" id="UP000772434"/>
    </source>
</evidence>
<reference evidence="1" key="1">
    <citation type="submission" date="2020-11" db="EMBL/GenBank/DDBJ databases">
        <authorList>
            <consortium name="DOE Joint Genome Institute"/>
            <person name="Ahrendt S."/>
            <person name="Riley R."/>
            <person name="Andreopoulos W."/>
            <person name="Labutti K."/>
            <person name="Pangilinan J."/>
            <person name="Ruiz-Duenas F.J."/>
            <person name="Barrasa J.M."/>
            <person name="Sanchez-Garcia M."/>
            <person name="Camarero S."/>
            <person name="Miyauchi S."/>
            <person name="Serrano A."/>
            <person name="Linde D."/>
            <person name="Babiker R."/>
            <person name="Drula E."/>
            <person name="Ayuso-Fernandez I."/>
            <person name="Pacheco R."/>
            <person name="Padilla G."/>
            <person name="Ferreira P."/>
            <person name="Barriuso J."/>
            <person name="Kellner H."/>
            <person name="Castanera R."/>
            <person name="Alfaro M."/>
            <person name="Ramirez L."/>
            <person name="Pisabarro A.G."/>
            <person name="Kuo A."/>
            <person name="Tritt A."/>
            <person name="Lipzen A."/>
            <person name="He G."/>
            <person name="Yan M."/>
            <person name="Ng V."/>
            <person name="Cullen D."/>
            <person name="Martin F."/>
            <person name="Rosso M.-N."/>
            <person name="Henrissat B."/>
            <person name="Hibbett D."/>
            <person name="Martinez A.T."/>
            <person name="Grigoriev I.V."/>
        </authorList>
    </citation>
    <scope>NUCLEOTIDE SEQUENCE</scope>
    <source>
        <strain evidence="1">AH 40177</strain>
    </source>
</reference>